<dbReference type="PANTHER" id="PTHR33121">
    <property type="entry name" value="CYCLIC DI-GMP PHOSPHODIESTERASE PDEF"/>
    <property type="match status" value="1"/>
</dbReference>
<feature type="domain" description="Response regulatory" evidence="2">
    <location>
        <begin position="10"/>
        <end position="126"/>
    </location>
</feature>
<sequence length="394" mass="43732">MDQVDRQRPVILMVDDDEKLLAAVRRTLSGCFEFVTHTDGQAALDWLAKNRDRTDLIIADLVMPNIDGISFLKQSARMAPGINRMLLSGNVSSLSLREAINQAMVTRVLAKPVSVAVLKEAIDRILNIGVVVKNVSSGPTALMVNNAIDRADFHTVLQPRFRASDLGLCGAEVLCRMPSLEKEFGIDEIIEASQDNPVINRLGSQLMAIMIDQAPRYRALMGDQANLAVNLSLFSLKTPQFFELLIRFYEKMRMRGVTVSYEIPERQLLSNDLEMLANATRLRERGIALLIDDFGSGNNSLDLLRQEVFAGIKLDRDLVRGTMTDFLDDAFVEWIAQVCSKMGLSISAKGIENPGVVERLRVYGITELQGFHLGVPVSLEEWEETAIIPLKASG</sequence>
<dbReference type="InterPro" id="IPR011006">
    <property type="entry name" value="CheY-like_superfamily"/>
</dbReference>
<reference evidence="4 5" key="1">
    <citation type="submission" date="2014-07" db="EMBL/GenBank/DDBJ databases">
        <title>Draft genome sequence of Thalassospira tepidiphila 1-1B.</title>
        <authorList>
            <person name="Lai Q."/>
            <person name="Shao Z."/>
        </authorList>
    </citation>
    <scope>NUCLEOTIDE SEQUENCE [LARGE SCALE GENOMIC DNA]</scope>
    <source>
        <strain evidence="4 5">MCCC 1A03514</strain>
    </source>
</reference>
<evidence type="ECO:0000313" key="4">
    <source>
        <dbReference type="EMBL" id="OAZ10903.1"/>
    </source>
</evidence>
<protein>
    <recommendedName>
        <fullName evidence="6">Diguanylate phosphodiesterase</fullName>
    </recommendedName>
</protein>
<feature type="domain" description="EAL" evidence="3">
    <location>
        <begin position="137"/>
        <end position="390"/>
    </location>
</feature>
<dbReference type="Pfam" id="PF00072">
    <property type="entry name" value="Response_reg"/>
    <property type="match status" value="1"/>
</dbReference>
<gene>
    <name evidence="4" type="ORF">TH4_04985</name>
</gene>
<dbReference type="PANTHER" id="PTHR33121:SF70">
    <property type="entry name" value="SIGNALING PROTEIN YKOW"/>
    <property type="match status" value="1"/>
</dbReference>
<dbReference type="Pfam" id="PF00563">
    <property type="entry name" value="EAL"/>
    <property type="match status" value="1"/>
</dbReference>
<feature type="modified residue" description="4-aspartylphosphate" evidence="1">
    <location>
        <position position="60"/>
    </location>
</feature>
<dbReference type="Proteomes" id="UP000094009">
    <property type="component" value="Unassembled WGS sequence"/>
</dbReference>
<dbReference type="GO" id="GO:0000160">
    <property type="term" value="P:phosphorelay signal transduction system"/>
    <property type="evidence" value="ECO:0007669"/>
    <property type="project" value="InterPro"/>
</dbReference>
<name>A0A853L1D2_9PROT</name>
<dbReference type="CDD" id="cd01948">
    <property type="entry name" value="EAL"/>
    <property type="match status" value="1"/>
</dbReference>
<dbReference type="RefSeq" id="WP_064780160.1">
    <property type="nucleotide sequence ID" value="NZ_JPVZ01000002.1"/>
</dbReference>
<evidence type="ECO:0000256" key="1">
    <source>
        <dbReference type="PROSITE-ProRule" id="PRU00169"/>
    </source>
</evidence>
<evidence type="ECO:0000259" key="3">
    <source>
        <dbReference type="PROSITE" id="PS50883"/>
    </source>
</evidence>
<dbReference type="SMART" id="SM00448">
    <property type="entry name" value="REC"/>
    <property type="match status" value="1"/>
</dbReference>
<dbReference type="AlphaFoldDB" id="A0A853L1D2"/>
<organism evidence="4 5">
    <name type="scientific">Thalassospira tepidiphila MCCC 1A03514</name>
    <dbReference type="NCBI Taxonomy" id="1177930"/>
    <lineage>
        <taxon>Bacteria</taxon>
        <taxon>Pseudomonadati</taxon>
        <taxon>Pseudomonadota</taxon>
        <taxon>Alphaproteobacteria</taxon>
        <taxon>Rhodospirillales</taxon>
        <taxon>Thalassospiraceae</taxon>
        <taxon>Thalassospira</taxon>
    </lineage>
</organism>
<dbReference type="InterPro" id="IPR001633">
    <property type="entry name" value="EAL_dom"/>
</dbReference>
<dbReference type="SMART" id="SM00052">
    <property type="entry name" value="EAL"/>
    <property type="match status" value="1"/>
</dbReference>
<dbReference type="Gene3D" id="3.40.50.2300">
    <property type="match status" value="1"/>
</dbReference>
<evidence type="ECO:0008006" key="6">
    <source>
        <dbReference type="Google" id="ProtNLM"/>
    </source>
</evidence>
<proteinExistence type="predicted"/>
<dbReference type="InterPro" id="IPR050706">
    <property type="entry name" value="Cyclic-di-GMP_PDE-like"/>
</dbReference>
<evidence type="ECO:0000313" key="5">
    <source>
        <dbReference type="Proteomes" id="UP000094009"/>
    </source>
</evidence>
<keyword evidence="1" id="KW-0597">Phosphoprotein</keyword>
<accession>A0A853L1D2</accession>
<dbReference type="GO" id="GO:0071111">
    <property type="term" value="F:cyclic-guanylate-specific phosphodiesterase activity"/>
    <property type="evidence" value="ECO:0007669"/>
    <property type="project" value="InterPro"/>
</dbReference>
<evidence type="ECO:0000259" key="2">
    <source>
        <dbReference type="PROSITE" id="PS50110"/>
    </source>
</evidence>
<dbReference type="EMBL" id="JPVZ01000002">
    <property type="protein sequence ID" value="OAZ10903.1"/>
    <property type="molecule type" value="Genomic_DNA"/>
</dbReference>
<dbReference type="SUPFAM" id="SSF52172">
    <property type="entry name" value="CheY-like"/>
    <property type="match status" value="1"/>
</dbReference>
<dbReference type="InterPro" id="IPR001789">
    <property type="entry name" value="Sig_transdc_resp-reg_receiver"/>
</dbReference>
<dbReference type="InterPro" id="IPR035919">
    <property type="entry name" value="EAL_sf"/>
</dbReference>
<dbReference type="SUPFAM" id="SSF141868">
    <property type="entry name" value="EAL domain-like"/>
    <property type="match status" value="1"/>
</dbReference>
<dbReference type="Gene3D" id="3.20.20.450">
    <property type="entry name" value="EAL domain"/>
    <property type="match status" value="1"/>
</dbReference>
<dbReference type="PROSITE" id="PS50110">
    <property type="entry name" value="RESPONSE_REGULATORY"/>
    <property type="match status" value="1"/>
</dbReference>
<dbReference type="PROSITE" id="PS50883">
    <property type="entry name" value="EAL"/>
    <property type="match status" value="1"/>
</dbReference>
<comment type="caution">
    <text evidence="4">The sequence shown here is derived from an EMBL/GenBank/DDBJ whole genome shotgun (WGS) entry which is preliminary data.</text>
</comment>